<dbReference type="PROSITE" id="PS51269">
    <property type="entry name" value="COMM"/>
    <property type="match status" value="1"/>
</dbReference>
<sequence length="216" mass="24738">MQIQINFTSSNVCQQSLSDSQFFRKDFIHRLGEIIARHETKSTINDRRSLIIAESVVSYVCENPVEKFVGSSKISDAKPILTKKVFTDVACLLIEAARHNLDEESLNNVLNSIHTDEKRIKKLCEIYVQNKTAIQSQLELIGNNPPHIIDVDWHLDHCVKLNTCNSLGVPLYHVRFTTKKHETIDDVTFSCTIQQLQELVFKLKDAVRYSERLANV</sequence>
<organism evidence="4 5">
    <name type="scientific">Ceratina calcarata</name>
    <dbReference type="NCBI Taxonomy" id="156304"/>
    <lineage>
        <taxon>Eukaryota</taxon>
        <taxon>Metazoa</taxon>
        <taxon>Ecdysozoa</taxon>
        <taxon>Arthropoda</taxon>
        <taxon>Hexapoda</taxon>
        <taxon>Insecta</taxon>
        <taxon>Pterygota</taxon>
        <taxon>Neoptera</taxon>
        <taxon>Endopterygota</taxon>
        <taxon>Hymenoptera</taxon>
        <taxon>Apocrita</taxon>
        <taxon>Aculeata</taxon>
        <taxon>Apoidea</taxon>
        <taxon>Anthophila</taxon>
        <taxon>Apidae</taxon>
        <taxon>Ceratina</taxon>
        <taxon>Zadontomerus</taxon>
    </lineage>
</organism>
<evidence type="ECO:0000256" key="2">
    <source>
        <dbReference type="ARBA" id="ARBA00093469"/>
    </source>
</evidence>
<evidence type="ECO:0000313" key="4">
    <source>
        <dbReference type="Proteomes" id="UP000694925"/>
    </source>
</evidence>
<dbReference type="AlphaFoldDB" id="A0AAJ7SDA1"/>
<name>A0AAJ7SDA1_9HYME</name>
<keyword evidence="4" id="KW-1185">Reference proteome</keyword>
<proteinExistence type="inferred from homology"/>
<protein>
    <recommendedName>
        <fullName evidence="1">COMM domain-containing protein 3</fullName>
    </recommendedName>
</protein>
<feature type="domain" description="COMM" evidence="3">
    <location>
        <begin position="147"/>
        <end position="214"/>
    </location>
</feature>
<evidence type="ECO:0000256" key="1">
    <source>
        <dbReference type="ARBA" id="ARBA00016548"/>
    </source>
</evidence>
<dbReference type="RefSeq" id="XP_026675335.1">
    <property type="nucleotide sequence ID" value="XM_026819534.1"/>
</dbReference>
<comment type="similarity">
    <text evidence="2">Belongs to the COMM domain-containing protein 3 family.</text>
</comment>
<dbReference type="PANTHER" id="PTHR31159">
    <property type="entry name" value="COMM DOMAIN-CONTAINING PROTEIN 3"/>
    <property type="match status" value="1"/>
</dbReference>
<dbReference type="InterPro" id="IPR037355">
    <property type="entry name" value="COMMD3"/>
</dbReference>
<dbReference type="InterPro" id="IPR017920">
    <property type="entry name" value="COMM"/>
</dbReference>
<evidence type="ECO:0000313" key="5">
    <source>
        <dbReference type="RefSeq" id="XP_026675335.1"/>
    </source>
</evidence>
<dbReference type="Pfam" id="PF07258">
    <property type="entry name" value="COMM_domain"/>
    <property type="match status" value="1"/>
</dbReference>
<evidence type="ECO:0000259" key="3">
    <source>
        <dbReference type="PROSITE" id="PS51269"/>
    </source>
</evidence>
<dbReference type="PANTHER" id="PTHR31159:SF1">
    <property type="entry name" value="COMM DOMAIN-CONTAINING PROTEIN 3"/>
    <property type="match status" value="1"/>
</dbReference>
<accession>A0AAJ7SDA1</accession>
<dbReference type="Pfam" id="PF21672">
    <property type="entry name" value="COMM_HN"/>
    <property type="match status" value="1"/>
</dbReference>
<dbReference type="GO" id="GO:0006814">
    <property type="term" value="P:sodium ion transport"/>
    <property type="evidence" value="ECO:0007669"/>
    <property type="project" value="InterPro"/>
</dbReference>
<gene>
    <name evidence="5" type="primary">LOC108632301</name>
</gene>
<dbReference type="GeneID" id="108632301"/>
<reference evidence="5" key="1">
    <citation type="submission" date="2025-08" db="UniProtKB">
        <authorList>
            <consortium name="RefSeq"/>
        </authorList>
    </citation>
    <scope>IDENTIFICATION</scope>
    <source>
        <tissue evidence="5">Whole body</tissue>
    </source>
</reference>
<dbReference type="Proteomes" id="UP000694925">
    <property type="component" value="Unplaced"/>
</dbReference>